<dbReference type="PANTHER" id="PTHR42695">
    <property type="entry name" value="GLUTAMINE AMIDOTRANSFERASE YLR126C-RELATED"/>
    <property type="match status" value="1"/>
</dbReference>
<dbReference type="PROSITE" id="PS51273">
    <property type="entry name" value="GATASE_TYPE_1"/>
    <property type="match status" value="1"/>
</dbReference>
<evidence type="ECO:0000259" key="1">
    <source>
        <dbReference type="Pfam" id="PF00117"/>
    </source>
</evidence>
<name>A0A3N2Q619_SODAK</name>
<dbReference type="CDD" id="cd01741">
    <property type="entry name" value="GATase1_1"/>
    <property type="match status" value="1"/>
</dbReference>
<reference evidence="2 3" key="1">
    <citation type="journal article" date="2018" name="Mol. Ecol.">
        <title>The obligate alkalophilic soda-lake fungus Sodiomyces alkalinus has shifted to a protein diet.</title>
        <authorList>
            <person name="Grum-Grzhimaylo A.A."/>
            <person name="Falkoski D.L."/>
            <person name="van den Heuvel J."/>
            <person name="Valero-Jimenez C.A."/>
            <person name="Min B."/>
            <person name="Choi I.G."/>
            <person name="Lipzen A."/>
            <person name="Daum C.G."/>
            <person name="Aanen D.K."/>
            <person name="Tsang A."/>
            <person name="Henrissat B."/>
            <person name="Bilanenko E.N."/>
            <person name="de Vries R.P."/>
            <person name="van Kan J.A.L."/>
            <person name="Grigoriev I.V."/>
            <person name="Debets A.J.M."/>
        </authorList>
    </citation>
    <scope>NUCLEOTIDE SEQUENCE [LARGE SCALE GENOMIC DNA]</scope>
    <source>
        <strain evidence="2 3">F11</strain>
    </source>
</reference>
<proteinExistence type="predicted"/>
<keyword evidence="2" id="KW-0808">Transferase</keyword>
<keyword evidence="2" id="KW-0315">Glutamine amidotransferase</keyword>
<evidence type="ECO:0000313" key="2">
    <source>
        <dbReference type="EMBL" id="ROT42233.1"/>
    </source>
</evidence>
<dbReference type="AlphaFoldDB" id="A0A3N2Q619"/>
<dbReference type="InterPro" id="IPR017926">
    <property type="entry name" value="GATASE"/>
</dbReference>
<dbReference type="GO" id="GO:0005829">
    <property type="term" value="C:cytosol"/>
    <property type="evidence" value="ECO:0007669"/>
    <property type="project" value="TreeGrafter"/>
</dbReference>
<dbReference type="InterPro" id="IPR044992">
    <property type="entry name" value="ChyE-like"/>
</dbReference>
<evidence type="ECO:0000313" key="3">
    <source>
        <dbReference type="Proteomes" id="UP000272025"/>
    </source>
</evidence>
<dbReference type="STRING" id="1314773.A0A3N2Q619"/>
<dbReference type="SUPFAM" id="SSF52317">
    <property type="entry name" value="Class I glutamine amidotransferase-like"/>
    <property type="match status" value="1"/>
</dbReference>
<protein>
    <submittedName>
        <fullName evidence="2">Glutamine amidotransferase class-I</fullName>
    </submittedName>
</protein>
<dbReference type="OrthoDB" id="92161at2759"/>
<gene>
    <name evidence="2" type="ORF">SODALDRAFT_326412</name>
</gene>
<dbReference type="PANTHER" id="PTHR42695:SF5">
    <property type="entry name" value="GLUTAMINE AMIDOTRANSFERASE YLR126C-RELATED"/>
    <property type="match status" value="1"/>
</dbReference>
<dbReference type="InterPro" id="IPR029062">
    <property type="entry name" value="Class_I_gatase-like"/>
</dbReference>
<feature type="domain" description="Glutamine amidotransferase" evidence="1">
    <location>
        <begin position="74"/>
        <end position="208"/>
    </location>
</feature>
<dbReference type="EMBL" id="ML119051">
    <property type="protein sequence ID" value="ROT42233.1"/>
    <property type="molecule type" value="Genomic_DNA"/>
</dbReference>
<dbReference type="GO" id="GO:0005634">
    <property type="term" value="C:nucleus"/>
    <property type="evidence" value="ECO:0007669"/>
    <property type="project" value="TreeGrafter"/>
</dbReference>
<dbReference type="RefSeq" id="XP_028470039.1">
    <property type="nucleotide sequence ID" value="XM_028610159.1"/>
</dbReference>
<dbReference type="Gene3D" id="3.40.50.880">
    <property type="match status" value="1"/>
</dbReference>
<accession>A0A3N2Q619</accession>
<organism evidence="2 3">
    <name type="scientific">Sodiomyces alkalinus (strain CBS 110278 / VKM F-3762 / F11)</name>
    <name type="common">Alkaliphilic filamentous fungus</name>
    <dbReference type="NCBI Taxonomy" id="1314773"/>
    <lineage>
        <taxon>Eukaryota</taxon>
        <taxon>Fungi</taxon>
        <taxon>Dikarya</taxon>
        <taxon>Ascomycota</taxon>
        <taxon>Pezizomycotina</taxon>
        <taxon>Sordariomycetes</taxon>
        <taxon>Hypocreomycetidae</taxon>
        <taxon>Glomerellales</taxon>
        <taxon>Plectosphaerellaceae</taxon>
        <taxon>Sodiomyces</taxon>
    </lineage>
</organism>
<dbReference type="GeneID" id="39578637"/>
<dbReference type="Pfam" id="PF00117">
    <property type="entry name" value="GATase"/>
    <property type="match status" value="1"/>
</dbReference>
<sequence>MGSHTPPTRLAILETDTPLPNTKEQYNGYSGVFTSLLLRAAESQDVPLSSLLTVTAHHVVPDSDIVPVSYPSPDDIDAILITGSKHNAFDDEPWISDLVNYTRSCIQGGRIRVIGVCFGHQIVGRTLGVPVQRSDKGWEVAVVEVDLTETGKSLFGLKKLRIHQMHRDVVTANPPDSLPLAHTELCPVQGFYSPRRYITVQGHPEFTGAIVTEIVRTRNRQGIFTDDFSGEALSRANLDHDGVAVARGFLRFLRE</sequence>
<dbReference type="Proteomes" id="UP000272025">
    <property type="component" value="Unassembled WGS sequence"/>
</dbReference>
<keyword evidence="3" id="KW-1185">Reference proteome</keyword>
<dbReference type="GO" id="GO:0016740">
    <property type="term" value="F:transferase activity"/>
    <property type="evidence" value="ECO:0007669"/>
    <property type="project" value="UniProtKB-KW"/>
</dbReference>